<evidence type="ECO:0000313" key="1">
    <source>
        <dbReference type="EMBL" id="PWB94991.1"/>
    </source>
</evidence>
<proteinExistence type="predicted"/>
<name>A0A2U1STQ0_METSR</name>
<dbReference type="Gene3D" id="1.10.3230.30">
    <property type="entry name" value="Phage gp6-like head-tail connector protein"/>
    <property type="match status" value="1"/>
</dbReference>
<reference evidence="1 2" key="1">
    <citation type="journal article" date="2018" name="Appl. Microbiol. Biotechnol.">
        <title>Co-cultivation of the strictly anaerobic methanogen Methanosarcina barkeri with aerobic methanotrophs in an oxygen-limited membrane bioreactor.</title>
        <authorList>
            <person name="In 't Zandt M.H."/>
            <person name="van den Bosch T.J.M."/>
            <person name="Rijkers R."/>
            <person name="van Kessel M.A.H.J."/>
            <person name="Jetten M.S.M."/>
            <person name="Welte C.U."/>
        </authorList>
    </citation>
    <scope>NUCLEOTIDE SEQUENCE [LARGE SCALE GENOMIC DNA]</scope>
    <source>
        <strain evidence="1 2">DSM 17706</strain>
    </source>
</reference>
<protein>
    <recommendedName>
        <fullName evidence="3">Phage gp6-like head-tail connector protein</fullName>
    </recommendedName>
</protein>
<dbReference type="Pfam" id="PF05135">
    <property type="entry name" value="Phage_connect_1"/>
    <property type="match status" value="1"/>
</dbReference>
<dbReference type="OrthoDB" id="7597216at2"/>
<evidence type="ECO:0008006" key="3">
    <source>
        <dbReference type="Google" id="ProtNLM"/>
    </source>
</evidence>
<dbReference type="CDD" id="cd08054">
    <property type="entry name" value="gp6"/>
    <property type="match status" value="1"/>
</dbReference>
<dbReference type="NCBIfam" id="TIGR01560">
    <property type="entry name" value="put_DNA_pack"/>
    <property type="match status" value="1"/>
</dbReference>
<dbReference type="InterPro" id="IPR021146">
    <property type="entry name" value="Phage_gp6-like_head-tail"/>
</dbReference>
<dbReference type="RefSeq" id="WP_108916359.1">
    <property type="nucleotide sequence ID" value="NZ_BGJY01000005.1"/>
</dbReference>
<evidence type="ECO:0000313" key="2">
    <source>
        <dbReference type="Proteomes" id="UP000245137"/>
    </source>
</evidence>
<comment type="caution">
    <text evidence="1">The sequence shown here is derived from an EMBL/GenBank/DDBJ whole genome shotgun (WGS) entry which is preliminary data.</text>
</comment>
<dbReference type="Proteomes" id="UP000245137">
    <property type="component" value="Unassembled WGS sequence"/>
</dbReference>
<dbReference type="InterPro" id="IPR011738">
    <property type="entry name" value="Phage_CHP"/>
</dbReference>
<sequence>MIPDLLTGPGSEPVSLDEVKAWLRLDSSDEDQLLSTLIVSARMTLEAYTRRFFVTQRWRMRLDAWPAQTLRRRTLAIPFAPLSAVSDIRVYDSSNVAQTVSRESYRAAPTREAGRLVFLEPPAEPGRAYDGIEIDIDVGYGESATDTPESLRRAILALVAHWHENRGDAAETGAALPTIVLALAKPFRRERLT</sequence>
<keyword evidence="2" id="KW-1185">Reference proteome</keyword>
<dbReference type="InterPro" id="IPR006450">
    <property type="entry name" value="Phage_HK97_gp6-like"/>
</dbReference>
<gene>
    <name evidence="1" type="ORF">C5689_05680</name>
</gene>
<dbReference type="EMBL" id="PUIV01000005">
    <property type="protein sequence ID" value="PWB94991.1"/>
    <property type="molecule type" value="Genomic_DNA"/>
</dbReference>
<dbReference type="AlphaFoldDB" id="A0A2U1STQ0"/>
<dbReference type="NCBIfam" id="TIGR02215">
    <property type="entry name" value="phage_chp_gp8"/>
    <property type="match status" value="1"/>
</dbReference>
<accession>A0A2U1STQ0</accession>
<organism evidence="1 2">
    <name type="scientific">Methylosinus sporium</name>
    <dbReference type="NCBI Taxonomy" id="428"/>
    <lineage>
        <taxon>Bacteria</taxon>
        <taxon>Pseudomonadati</taxon>
        <taxon>Pseudomonadota</taxon>
        <taxon>Alphaproteobacteria</taxon>
        <taxon>Hyphomicrobiales</taxon>
        <taxon>Methylocystaceae</taxon>
        <taxon>Methylosinus</taxon>
    </lineage>
</organism>